<keyword evidence="2" id="KW-0472">Membrane</keyword>
<accession>A0A9W8IXY4</accession>
<feature type="coiled-coil region" evidence="1">
    <location>
        <begin position="233"/>
        <end position="263"/>
    </location>
</feature>
<reference evidence="3" key="1">
    <citation type="submission" date="2022-06" db="EMBL/GenBank/DDBJ databases">
        <title>Genome Sequence of Candolleomyces eurysporus.</title>
        <authorList>
            <person name="Buettner E."/>
        </authorList>
    </citation>
    <scope>NUCLEOTIDE SEQUENCE</scope>
    <source>
        <strain evidence="3">VTCC 930004</strain>
    </source>
</reference>
<evidence type="ECO:0000256" key="2">
    <source>
        <dbReference type="SAM" id="Phobius"/>
    </source>
</evidence>
<dbReference type="Gene3D" id="1.20.1170.10">
    <property type="match status" value="1"/>
</dbReference>
<name>A0A9W8IXY4_9AGAR</name>
<gene>
    <name evidence="3" type="ORF">H1R20_g12281</name>
</gene>
<dbReference type="AlphaFoldDB" id="A0A9W8IXY4"/>
<keyword evidence="2" id="KW-1133">Transmembrane helix</keyword>
<protein>
    <submittedName>
        <fullName evidence="3">Uncharacterized protein</fullName>
    </submittedName>
</protein>
<evidence type="ECO:0000313" key="4">
    <source>
        <dbReference type="Proteomes" id="UP001140091"/>
    </source>
</evidence>
<evidence type="ECO:0000256" key="1">
    <source>
        <dbReference type="SAM" id="Coils"/>
    </source>
</evidence>
<sequence>MSSNAGAIVLTADEKKEFAKAAIEALNDPQNLAQFEKDIENIGNSAVQIDQAFDRVSRGFKAMVENHGSDFPEVAGYRKEWDGYKVRWVRYLWQSRDVASEMTAVLRRYDEVFLSMIDDIKTESDLRDCVKEFVAFSEEEHTTSKTMANNFRTLESDVRGFGERFSTYLAAKKVELEQQATALKVEIDEIQKAIEGWNLKIIGALLSLGAGLAAGLWTLAVTGISLAYFIAERIRAEIELRKKQGELDEVNRKQRELAELKSRYDGLKPDIALIAEKLVVFGNIWDSVSTQIKEFGAILETGLDSLNNEEFRLQVTLARKTCVPLRNGLAKYAVNLEHSSLPKQ</sequence>
<proteinExistence type="predicted"/>
<evidence type="ECO:0000313" key="3">
    <source>
        <dbReference type="EMBL" id="KAJ2924807.1"/>
    </source>
</evidence>
<dbReference type="OrthoDB" id="3173702at2759"/>
<comment type="caution">
    <text evidence="3">The sequence shown here is derived from an EMBL/GenBank/DDBJ whole genome shotgun (WGS) entry which is preliminary data.</text>
</comment>
<dbReference type="Proteomes" id="UP001140091">
    <property type="component" value="Unassembled WGS sequence"/>
</dbReference>
<keyword evidence="2" id="KW-0812">Transmembrane</keyword>
<keyword evidence="1" id="KW-0175">Coiled coil</keyword>
<feature type="non-terminal residue" evidence="3">
    <location>
        <position position="344"/>
    </location>
</feature>
<dbReference type="EMBL" id="JANBPK010001204">
    <property type="protein sequence ID" value="KAJ2924807.1"/>
    <property type="molecule type" value="Genomic_DNA"/>
</dbReference>
<organism evidence="3 4">
    <name type="scientific">Candolleomyces eurysporus</name>
    <dbReference type="NCBI Taxonomy" id="2828524"/>
    <lineage>
        <taxon>Eukaryota</taxon>
        <taxon>Fungi</taxon>
        <taxon>Dikarya</taxon>
        <taxon>Basidiomycota</taxon>
        <taxon>Agaricomycotina</taxon>
        <taxon>Agaricomycetes</taxon>
        <taxon>Agaricomycetidae</taxon>
        <taxon>Agaricales</taxon>
        <taxon>Agaricineae</taxon>
        <taxon>Psathyrellaceae</taxon>
        <taxon>Candolleomyces</taxon>
    </lineage>
</organism>
<dbReference type="SUPFAM" id="SSF58100">
    <property type="entry name" value="Bacterial hemolysins"/>
    <property type="match status" value="1"/>
</dbReference>
<keyword evidence="4" id="KW-1185">Reference proteome</keyword>
<feature type="transmembrane region" description="Helical" evidence="2">
    <location>
        <begin position="201"/>
        <end position="231"/>
    </location>
</feature>